<comment type="caution">
    <text evidence="2">The sequence shown here is derived from an EMBL/GenBank/DDBJ whole genome shotgun (WGS) entry which is preliminary data.</text>
</comment>
<dbReference type="RefSeq" id="WP_382404048.1">
    <property type="nucleotide sequence ID" value="NZ_JBHSWH010000001.1"/>
</dbReference>
<proteinExistence type="predicted"/>
<dbReference type="Pfam" id="PF00583">
    <property type="entry name" value="Acetyltransf_1"/>
    <property type="match status" value="1"/>
</dbReference>
<dbReference type="PROSITE" id="PS51186">
    <property type="entry name" value="GNAT"/>
    <property type="match status" value="1"/>
</dbReference>
<sequence length="256" mass="27745">MADTMIRRLPGSALHTLFPADPFVRWDLARPHLSGIWVHGDAVAFQRHSHSRHIHGVSVLGDADVPELLDAVLADLPPEINGLAVERHFLPLLEDRLGRRIAGGGDWDWMWTEQPPPRTAAEESLLELDDDRDAAAIMALNEIGSPAAESEPGSGRTHLWLGIREEGELIAAGAIHLTPGRAPHLAGIVVHPGARGRGLGVAITSGLTRRAIDEYGVCTLGMDADNDRARAIYERVGFRVARAWASRRLVPSDTGP</sequence>
<dbReference type="Proteomes" id="UP001596298">
    <property type="component" value="Unassembled WGS sequence"/>
</dbReference>
<gene>
    <name evidence="2" type="ORF">ACFQDH_19535</name>
</gene>
<dbReference type="EMBL" id="JBHSWH010000001">
    <property type="protein sequence ID" value="MFC6707380.1"/>
    <property type="molecule type" value="Genomic_DNA"/>
</dbReference>
<protein>
    <submittedName>
        <fullName evidence="2">GNAT family N-acetyltransferase</fullName>
    </submittedName>
</protein>
<reference evidence="3" key="1">
    <citation type="journal article" date="2019" name="Int. J. Syst. Evol. Microbiol.">
        <title>The Global Catalogue of Microorganisms (GCM) 10K type strain sequencing project: providing services to taxonomists for standard genome sequencing and annotation.</title>
        <authorList>
            <consortium name="The Broad Institute Genomics Platform"/>
            <consortium name="The Broad Institute Genome Sequencing Center for Infectious Disease"/>
            <person name="Wu L."/>
            <person name="Ma J."/>
        </authorList>
    </citation>
    <scope>NUCLEOTIDE SEQUENCE [LARGE SCALE GENOMIC DNA]</scope>
    <source>
        <strain evidence="3">CCUG 58127</strain>
    </source>
</reference>
<feature type="domain" description="N-acetyltransferase" evidence="1">
    <location>
        <begin position="115"/>
        <end position="256"/>
    </location>
</feature>
<evidence type="ECO:0000259" key="1">
    <source>
        <dbReference type="PROSITE" id="PS51186"/>
    </source>
</evidence>
<evidence type="ECO:0000313" key="2">
    <source>
        <dbReference type="EMBL" id="MFC6707380.1"/>
    </source>
</evidence>
<dbReference type="SUPFAM" id="SSF55729">
    <property type="entry name" value="Acyl-CoA N-acyltransferases (Nat)"/>
    <property type="match status" value="1"/>
</dbReference>
<name>A0ABW2AKS5_9MICO</name>
<keyword evidence="3" id="KW-1185">Reference proteome</keyword>
<dbReference type="CDD" id="cd04301">
    <property type="entry name" value="NAT_SF"/>
    <property type="match status" value="1"/>
</dbReference>
<dbReference type="InterPro" id="IPR016181">
    <property type="entry name" value="Acyl_CoA_acyltransferase"/>
</dbReference>
<accession>A0ABW2AKS5</accession>
<dbReference type="InterPro" id="IPR000182">
    <property type="entry name" value="GNAT_dom"/>
</dbReference>
<dbReference type="Gene3D" id="3.40.630.30">
    <property type="match status" value="1"/>
</dbReference>
<evidence type="ECO:0000313" key="3">
    <source>
        <dbReference type="Proteomes" id="UP001596298"/>
    </source>
</evidence>
<organism evidence="2 3">
    <name type="scientific">Flexivirga alba</name>
    <dbReference type="NCBI Taxonomy" id="702742"/>
    <lineage>
        <taxon>Bacteria</taxon>
        <taxon>Bacillati</taxon>
        <taxon>Actinomycetota</taxon>
        <taxon>Actinomycetes</taxon>
        <taxon>Micrococcales</taxon>
        <taxon>Dermacoccaceae</taxon>
        <taxon>Flexivirga</taxon>
    </lineage>
</organism>